<feature type="transmembrane region" description="Helical" evidence="2">
    <location>
        <begin position="106"/>
        <end position="126"/>
    </location>
</feature>
<comment type="caution">
    <text evidence="3">The sequence shown here is derived from an EMBL/GenBank/DDBJ whole genome shotgun (WGS) entry which is preliminary data.</text>
</comment>
<organism evidence="3 4">
    <name type="scientific">Enterovibrio gelatinilyticus</name>
    <dbReference type="NCBI Taxonomy" id="2899819"/>
    <lineage>
        <taxon>Bacteria</taxon>
        <taxon>Pseudomonadati</taxon>
        <taxon>Pseudomonadota</taxon>
        <taxon>Gammaproteobacteria</taxon>
        <taxon>Vibrionales</taxon>
        <taxon>Vibrionaceae</taxon>
        <taxon>Enterovibrio</taxon>
    </lineage>
</organism>
<keyword evidence="2" id="KW-1133">Transmembrane helix</keyword>
<dbReference type="EMBL" id="JAJUBC010000004">
    <property type="protein sequence ID" value="MDD1792519.1"/>
    <property type="molecule type" value="Genomic_DNA"/>
</dbReference>
<evidence type="ECO:0000256" key="2">
    <source>
        <dbReference type="SAM" id="Phobius"/>
    </source>
</evidence>
<evidence type="ECO:0000256" key="1">
    <source>
        <dbReference type="SAM" id="Coils"/>
    </source>
</evidence>
<feature type="coiled-coil region" evidence="1">
    <location>
        <begin position="75"/>
        <end position="102"/>
    </location>
</feature>
<keyword evidence="4" id="KW-1185">Reference proteome</keyword>
<keyword evidence="2" id="KW-0812">Transmembrane</keyword>
<protein>
    <recommendedName>
        <fullName evidence="5">TMhelix containing protein</fullName>
    </recommendedName>
</protein>
<gene>
    <name evidence="3" type="ORF">LRP50_05175</name>
</gene>
<evidence type="ECO:0000313" key="4">
    <source>
        <dbReference type="Proteomes" id="UP001149400"/>
    </source>
</evidence>
<accession>A0ABT5QWZ0</accession>
<dbReference type="Proteomes" id="UP001149400">
    <property type="component" value="Unassembled WGS sequence"/>
</dbReference>
<reference evidence="3" key="1">
    <citation type="submission" date="2021-12" db="EMBL/GenBank/DDBJ databases">
        <title>Enterovibrio ZSDZ35 sp. nov. and Enterovibrio ZSDZ42 sp. nov., isolated from coastal seawater in Qingdao.</title>
        <authorList>
            <person name="Zhang P."/>
        </authorList>
    </citation>
    <scope>NUCLEOTIDE SEQUENCE</scope>
    <source>
        <strain evidence="3">ZSDZ42</strain>
    </source>
</reference>
<evidence type="ECO:0000313" key="3">
    <source>
        <dbReference type="EMBL" id="MDD1792519.1"/>
    </source>
</evidence>
<feature type="transmembrane region" description="Helical" evidence="2">
    <location>
        <begin position="138"/>
        <end position="157"/>
    </location>
</feature>
<keyword evidence="1" id="KW-0175">Coiled coil</keyword>
<proteinExistence type="predicted"/>
<dbReference type="RefSeq" id="WP_274163418.1">
    <property type="nucleotide sequence ID" value="NZ_JAJUBC010000004.1"/>
</dbReference>
<name>A0ABT5QWZ0_9GAMM</name>
<keyword evidence="2" id="KW-0472">Membrane</keyword>
<sequence>MWETVKGLIGSAAPLIGTVIGGPAGGAVGGLVANALGVDNTPTAIEAELRTNPEALLKLKQLELEHVVELRRLSLEEAGLNVKQYQAEMADTQNTRDKHKDHWMPSALAGLLCAMVISMFACLMFVDGIPERFDQVIMIIVGSVLTAFSTAIAYWLGSSKGSADKTKQMKSVGG</sequence>
<evidence type="ECO:0008006" key="5">
    <source>
        <dbReference type="Google" id="ProtNLM"/>
    </source>
</evidence>